<evidence type="ECO:0000256" key="2">
    <source>
        <dbReference type="ARBA" id="ARBA00023002"/>
    </source>
</evidence>
<dbReference type="InterPro" id="IPR002347">
    <property type="entry name" value="SDR_fam"/>
</dbReference>
<proteinExistence type="inferred from homology"/>
<comment type="similarity">
    <text evidence="1">Belongs to the short-chain dehydrogenases/reductases (SDR) family.</text>
</comment>
<dbReference type="CDD" id="cd05233">
    <property type="entry name" value="SDR_c"/>
    <property type="match status" value="1"/>
</dbReference>
<protein>
    <recommendedName>
        <fullName evidence="3">Ketoreductase domain-containing protein</fullName>
    </recommendedName>
</protein>
<dbReference type="InterPro" id="IPR036291">
    <property type="entry name" value="NAD(P)-bd_dom_sf"/>
</dbReference>
<dbReference type="PANTHER" id="PTHR42760:SF133">
    <property type="entry name" value="3-OXOACYL-[ACYL-CARRIER-PROTEIN] REDUCTASE"/>
    <property type="match status" value="1"/>
</dbReference>
<feature type="domain" description="Ketoreductase" evidence="3">
    <location>
        <begin position="6"/>
        <end position="189"/>
    </location>
</feature>
<dbReference type="PANTHER" id="PTHR42760">
    <property type="entry name" value="SHORT-CHAIN DEHYDROGENASES/REDUCTASES FAMILY MEMBER"/>
    <property type="match status" value="1"/>
</dbReference>
<evidence type="ECO:0000259" key="3">
    <source>
        <dbReference type="SMART" id="SM00822"/>
    </source>
</evidence>
<dbReference type="SUPFAM" id="SSF51735">
    <property type="entry name" value="NAD(P)-binding Rossmann-fold domains"/>
    <property type="match status" value="1"/>
</dbReference>
<evidence type="ECO:0000256" key="1">
    <source>
        <dbReference type="ARBA" id="ARBA00006484"/>
    </source>
</evidence>
<dbReference type="FunFam" id="3.40.50.720:FF:000084">
    <property type="entry name" value="Short-chain dehydrogenase reductase"/>
    <property type="match status" value="1"/>
</dbReference>
<dbReference type="GO" id="GO:0006633">
    <property type="term" value="P:fatty acid biosynthetic process"/>
    <property type="evidence" value="ECO:0007669"/>
    <property type="project" value="TreeGrafter"/>
</dbReference>
<dbReference type="GO" id="GO:0048038">
    <property type="term" value="F:quinone binding"/>
    <property type="evidence" value="ECO:0007669"/>
    <property type="project" value="TreeGrafter"/>
</dbReference>
<dbReference type="Gene3D" id="3.40.50.720">
    <property type="entry name" value="NAD(P)-binding Rossmann-like Domain"/>
    <property type="match status" value="1"/>
</dbReference>
<dbReference type="PRINTS" id="PR00081">
    <property type="entry name" value="GDHRDH"/>
</dbReference>
<organism evidence="4">
    <name type="scientific">marine metagenome</name>
    <dbReference type="NCBI Taxonomy" id="408172"/>
    <lineage>
        <taxon>unclassified sequences</taxon>
        <taxon>metagenomes</taxon>
        <taxon>ecological metagenomes</taxon>
    </lineage>
</organism>
<dbReference type="Pfam" id="PF13561">
    <property type="entry name" value="adh_short_C2"/>
    <property type="match status" value="1"/>
</dbReference>
<dbReference type="GO" id="GO:0016616">
    <property type="term" value="F:oxidoreductase activity, acting on the CH-OH group of donors, NAD or NADP as acceptor"/>
    <property type="evidence" value="ECO:0007669"/>
    <property type="project" value="TreeGrafter"/>
</dbReference>
<keyword evidence="2" id="KW-0560">Oxidoreductase</keyword>
<dbReference type="InterPro" id="IPR057326">
    <property type="entry name" value="KR_dom"/>
</dbReference>
<dbReference type="PRINTS" id="PR00080">
    <property type="entry name" value="SDRFAMILY"/>
</dbReference>
<evidence type="ECO:0000313" key="4">
    <source>
        <dbReference type="EMBL" id="SVA30247.1"/>
    </source>
</evidence>
<gene>
    <name evidence="4" type="ORF">METZ01_LOCUS83101</name>
</gene>
<name>A0A381USD6_9ZZZZ</name>
<reference evidence="4" key="1">
    <citation type="submission" date="2018-05" db="EMBL/GenBank/DDBJ databases">
        <authorList>
            <person name="Lanie J.A."/>
            <person name="Ng W.-L."/>
            <person name="Kazmierczak K.M."/>
            <person name="Andrzejewski T.M."/>
            <person name="Davidsen T.M."/>
            <person name="Wayne K.J."/>
            <person name="Tettelin H."/>
            <person name="Glass J.I."/>
            <person name="Rusch D."/>
            <person name="Podicherti R."/>
            <person name="Tsui H.-C.T."/>
            <person name="Winkler M.E."/>
        </authorList>
    </citation>
    <scope>NUCLEOTIDE SEQUENCE</scope>
</reference>
<accession>A0A381USD6</accession>
<dbReference type="AlphaFoldDB" id="A0A381USD6"/>
<sequence length="257" mass="26973">MSLSGRVALVTGGGRGIGQAISLALAEDGARVAINYRRDDEAANETVAAIEGAGGIAQTYCASVDQYEEDREMVAAIEADLGPVSILVNNAGIASRGLSVADTEPDELRRVVSTHAFAAHYLSKLVIPGMREQDRGDIIMISSAATKGLGANGAPYNMAKTAQETLAYTLSKEERVHGIRVNIVAPGLVETEMGRRLMRATAGVSNLRDLDASMPFGKVCQPEDVANVVRYLVSDRSSYVTGERIYCDGGGPLGAGA</sequence>
<dbReference type="EMBL" id="UINC01006893">
    <property type="protein sequence ID" value="SVA30247.1"/>
    <property type="molecule type" value="Genomic_DNA"/>
</dbReference>
<dbReference type="SMART" id="SM00822">
    <property type="entry name" value="PKS_KR"/>
    <property type="match status" value="1"/>
</dbReference>